<name>A0A6J7RIU4_9ZZZZ</name>
<evidence type="ECO:0000313" key="1">
    <source>
        <dbReference type="EMBL" id="CAB5028687.1"/>
    </source>
</evidence>
<protein>
    <submittedName>
        <fullName evidence="1">Unannotated protein</fullName>
    </submittedName>
</protein>
<organism evidence="1">
    <name type="scientific">freshwater metagenome</name>
    <dbReference type="NCBI Taxonomy" id="449393"/>
    <lineage>
        <taxon>unclassified sequences</taxon>
        <taxon>metagenomes</taxon>
        <taxon>ecological metagenomes</taxon>
    </lineage>
</organism>
<dbReference type="EMBL" id="CAFBPW010000028">
    <property type="protein sequence ID" value="CAB5028687.1"/>
    <property type="molecule type" value="Genomic_DNA"/>
</dbReference>
<accession>A0A6J7RIU4</accession>
<reference evidence="1" key="1">
    <citation type="submission" date="2020-05" db="EMBL/GenBank/DDBJ databases">
        <authorList>
            <person name="Chiriac C."/>
            <person name="Salcher M."/>
            <person name="Ghai R."/>
            <person name="Kavagutti S V."/>
        </authorList>
    </citation>
    <scope>NUCLEOTIDE SEQUENCE</scope>
</reference>
<dbReference type="AlphaFoldDB" id="A0A6J7RIU4"/>
<gene>
    <name evidence="1" type="ORF">UFOPK4173_00406</name>
</gene>
<proteinExistence type="predicted"/>
<sequence>MITPFNPSVIERAIEVVDRSGAAEELLRLLSPPRRGRPPTHNTRAFLVGSLLAVQWKGSLVVRNVHRVLTAMLPLDAQHELGVRELGSSSAVLTEKHLYKIVEAMGQYLEFGTGSLPDLSDTEREARRSAVLGLLHSLLAVTLPESASTSRAIDGTGIWSYGKQPRKAPSGLLKLDASGEELTQVNPAADTDTDAVVSVAFDPDAGHGVKTRKDGGRETYYGYQLHALVRVPDYSGQDGFIPLFETFELSPAQLDIVDPSLGLIDRSVAMGNTVTDLLADRHYSYKTADRWFYELMDRDVRQHVDLHPNDQGFRNYEGMKMAAAWMHCPSTPARLGTIASAGPTASAATKAEFAASIDERQQFAMRRVSRQSATTGARWECPAINGTVGCPLREGTVEVAQLNGLPVVVEPPDLATAPKCCTQRTVSTGLDAQAKIEQEHYWGSEKWRLRYNARTYVEGAFGNLKNTTTENVERGFFQVVGLAKVSFMVGVALVAHNLRMLRGNTDLFAVGEGDVLLQQDADCHGFVFLTAEEEQVISTMRQKARVDATAA</sequence>